<evidence type="ECO:0000259" key="1">
    <source>
        <dbReference type="PROSITE" id="PS51903"/>
    </source>
</evidence>
<reference evidence="2" key="1">
    <citation type="journal article" date="2014" name="Front. Microbiol.">
        <title>High frequency of phylogenetically diverse reductive dehalogenase-homologous genes in deep subseafloor sedimentary metagenomes.</title>
        <authorList>
            <person name="Kawai M."/>
            <person name="Futagami T."/>
            <person name="Toyoda A."/>
            <person name="Takaki Y."/>
            <person name="Nishi S."/>
            <person name="Hori S."/>
            <person name="Arai W."/>
            <person name="Tsubouchi T."/>
            <person name="Morono Y."/>
            <person name="Uchiyama I."/>
            <person name="Ito T."/>
            <person name="Fujiyama A."/>
            <person name="Inagaki F."/>
            <person name="Takami H."/>
        </authorList>
    </citation>
    <scope>NUCLEOTIDE SEQUENCE</scope>
    <source>
        <strain evidence="2">Expedition CK06-06</strain>
    </source>
</reference>
<feature type="domain" description="Clp R" evidence="1">
    <location>
        <begin position="3"/>
        <end position="140"/>
    </location>
</feature>
<dbReference type="PROSITE" id="PS51903">
    <property type="entry name" value="CLP_R"/>
    <property type="match status" value="1"/>
</dbReference>
<sequence length="140" mass="15544">MRPERFTEQAQEALAASQELVRQYHHSQWDVEHILLALLQQQAGLVGSILTELGIDVEAVKQQAVVTLEKSPKVTYEAAQIYATPRIARLLEVAAAEADRLKDEFIGTEHLLIAMAGEQKGEAVSILHHFGIDQEKGVFC</sequence>
<dbReference type="AlphaFoldDB" id="X1QQB8"/>
<proteinExistence type="predicted"/>
<protein>
    <recommendedName>
        <fullName evidence="1">Clp R domain-containing protein</fullName>
    </recommendedName>
</protein>
<feature type="non-terminal residue" evidence="2">
    <location>
        <position position="140"/>
    </location>
</feature>
<gene>
    <name evidence="2" type="ORF">S06H3_56522</name>
</gene>
<dbReference type="Gene3D" id="1.10.1780.10">
    <property type="entry name" value="Clp, N-terminal domain"/>
    <property type="match status" value="1"/>
</dbReference>
<name>X1QQB8_9ZZZZ</name>
<dbReference type="EMBL" id="BARV01036362">
    <property type="protein sequence ID" value="GAI53160.1"/>
    <property type="molecule type" value="Genomic_DNA"/>
</dbReference>
<accession>X1QQB8</accession>
<dbReference type="InterPro" id="IPR004176">
    <property type="entry name" value="Clp_R_N"/>
</dbReference>
<dbReference type="Pfam" id="PF02861">
    <property type="entry name" value="Clp_N"/>
    <property type="match status" value="1"/>
</dbReference>
<comment type="caution">
    <text evidence="2">The sequence shown here is derived from an EMBL/GenBank/DDBJ whole genome shotgun (WGS) entry which is preliminary data.</text>
</comment>
<organism evidence="2">
    <name type="scientific">marine sediment metagenome</name>
    <dbReference type="NCBI Taxonomy" id="412755"/>
    <lineage>
        <taxon>unclassified sequences</taxon>
        <taxon>metagenomes</taxon>
        <taxon>ecological metagenomes</taxon>
    </lineage>
</organism>
<dbReference type="SUPFAM" id="SSF81923">
    <property type="entry name" value="Double Clp-N motif"/>
    <property type="match status" value="1"/>
</dbReference>
<evidence type="ECO:0000313" key="2">
    <source>
        <dbReference type="EMBL" id="GAI53160.1"/>
    </source>
</evidence>
<dbReference type="InterPro" id="IPR036628">
    <property type="entry name" value="Clp_N_dom_sf"/>
</dbReference>